<dbReference type="EMBL" id="JAPWDO010000003">
    <property type="protein sequence ID" value="KAJ5478829.1"/>
    <property type="molecule type" value="Genomic_DNA"/>
</dbReference>
<dbReference type="AlphaFoldDB" id="A0A9W9WY46"/>
<feature type="region of interest" description="Disordered" evidence="1">
    <location>
        <begin position="276"/>
        <end position="311"/>
    </location>
</feature>
<evidence type="ECO:0000256" key="1">
    <source>
        <dbReference type="SAM" id="MobiDB-lite"/>
    </source>
</evidence>
<reference evidence="2" key="2">
    <citation type="journal article" date="2023" name="IMA Fungus">
        <title>Comparative genomic study of the Penicillium genus elucidates a diverse pangenome and 15 lateral gene transfer events.</title>
        <authorList>
            <person name="Petersen C."/>
            <person name="Sorensen T."/>
            <person name="Nielsen M.R."/>
            <person name="Sondergaard T.E."/>
            <person name="Sorensen J.L."/>
            <person name="Fitzpatrick D.A."/>
            <person name="Frisvad J.C."/>
            <person name="Nielsen K.L."/>
        </authorList>
    </citation>
    <scope>NUCLEOTIDE SEQUENCE</scope>
    <source>
        <strain evidence="2">IBT 17660</strain>
    </source>
</reference>
<dbReference type="OrthoDB" id="4368487at2759"/>
<evidence type="ECO:0000313" key="3">
    <source>
        <dbReference type="Proteomes" id="UP001147760"/>
    </source>
</evidence>
<protein>
    <submittedName>
        <fullName evidence="2">Uncharacterized protein</fullName>
    </submittedName>
</protein>
<evidence type="ECO:0000313" key="2">
    <source>
        <dbReference type="EMBL" id="KAJ5478829.1"/>
    </source>
</evidence>
<accession>A0A9W9WY46</accession>
<gene>
    <name evidence="2" type="ORF">N7530_004338</name>
</gene>
<name>A0A9W9WY46_9EURO</name>
<organism evidence="2 3">
    <name type="scientific">Penicillium desertorum</name>
    <dbReference type="NCBI Taxonomy" id="1303715"/>
    <lineage>
        <taxon>Eukaryota</taxon>
        <taxon>Fungi</taxon>
        <taxon>Dikarya</taxon>
        <taxon>Ascomycota</taxon>
        <taxon>Pezizomycotina</taxon>
        <taxon>Eurotiomycetes</taxon>
        <taxon>Eurotiomycetidae</taxon>
        <taxon>Eurotiales</taxon>
        <taxon>Aspergillaceae</taxon>
        <taxon>Penicillium</taxon>
    </lineage>
</organism>
<dbReference type="Proteomes" id="UP001147760">
    <property type="component" value="Unassembled WGS sequence"/>
</dbReference>
<feature type="compositionally biased region" description="Acidic residues" evidence="1">
    <location>
        <begin position="278"/>
        <end position="303"/>
    </location>
</feature>
<sequence length="311" mass="34912">MTLSFGPMQSKSSVPLMQQLAKAKKSTGAHYAASKFRSLQEACAILQVTHDPEKNMWNRHDIDDVRTATLLLMWTIGALERLQLHPEVDVDLLLGETYVTGRADWLLCHDDPQYGIDSTLIAIEAKRSHEFSSADSQIAMYLAAMQASRAKSKIHAIAFGIATDSNQFRFWFMDSERRLFSSMAFEWRFHKAKIIVWVDKMLAEAIEASPLTTPTLRRNVSLRNWEKDFRRRQLLSSGSDDSPLTEGLPFDISVPDLCQIVGPAWYQGQRVMVVEYESSGDDEEVGDEDEVGDDREAGDDEGAGENSAGTD</sequence>
<reference evidence="2" key="1">
    <citation type="submission" date="2022-12" db="EMBL/GenBank/DDBJ databases">
        <authorList>
            <person name="Petersen C."/>
        </authorList>
    </citation>
    <scope>NUCLEOTIDE SEQUENCE</scope>
    <source>
        <strain evidence="2">IBT 17660</strain>
    </source>
</reference>
<comment type="caution">
    <text evidence="2">The sequence shown here is derived from an EMBL/GenBank/DDBJ whole genome shotgun (WGS) entry which is preliminary data.</text>
</comment>
<keyword evidence="3" id="KW-1185">Reference proteome</keyword>
<proteinExistence type="predicted"/>